<evidence type="ECO:0000256" key="6">
    <source>
        <dbReference type="ARBA" id="ARBA00022692"/>
    </source>
</evidence>
<keyword evidence="4 10" id="KW-0328">Glycosyltransferase</keyword>
<feature type="compositionally biased region" description="Low complexity" evidence="11">
    <location>
        <begin position="1"/>
        <end position="36"/>
    </location>
</feature>
<dbReference type="InterPro" id="IPR005599">
    <property type="entry name" value="GPI_mannosylTrfase"/>
</dbReference>
<organism evidence="12 13">
    <name type="scientific">Trichoderma ghanense</name>
    <dbReference type="NCBI Taxonomy" id="65468"/>
    <lineage>
        <taxon>Eukaryota</taxon>
        <taxon>Fungi</taxon>
        <taxon>Dikarya</taxon>
        <taxon>Ascomycota</taxon>
        <taxon>Pezizomycotina</taxon>
        <taxon>Sordariomycetes</taxon>
        <taxon>Hypocreomycetidae</taxon>
        <taxon>Hypocreales</taxon>
        <taxon>Hypocreaceae</taxon>
        <taxon>Trichoderma</taxon>
    </lineage>
</organism>
<keyword evidence="9 10" id="KW-0472">Membrane</keyword>
<dbReference type="EMBL" id="PPTA01000011">
    <property type="protein sequence ID" value="TFB00379.1"/>
    <property type="molecule type" value="Genomic_DNA"/>
</dbReference>
<evidence type="ECO:0000256" key="2">
    <source>
        <dbReference type="ARBA" id="ARBA00004922"/>
    </source>
</evidence>
<evidence type="ECO:0000256" key="8">
    <source>
        <dbReference type="ARBA" id="ARBA00022989"/>
    </source>
</evidence>
<evidence type="ECO:0000256" key="1">
    <source>
        <dbReference type="ARBA" id="ARBA00004477"/>
    </source>
</evidence>
<evidence type="ECO:0000256" key="9">
    <source>
        <dbReference type="ARBA" id="ARBA00023136"/>
    </source>
</evidence>
<gene>
    <name evidence="12" type="ORF">CCMA1212_007860</name>
</gene>
<sequence>MAPRVSSRAAASKAAAPKAASAPAPASKKTAAAPAPFEHPTASHAKKKRPSAYGMQPISAFYLFFGANLLAALFAPIQDCDETFNYWEPTHYLSHGYGLQTWEYSPDYAIRSWFYIALHAVVGNIRRILPQSSKVAEFYFIRYGLALLCAICQTIMFQSISLALNARIGVLFVIATIVSPGNFHASAAFLPSSFAMYMAMLGAASFMNWRGGLKTWQGMAWFAVAGILGWPFAAALCAPFLLEEFILVLFSDRSSLIEALIRFVRGVIAAFLVLGLDFSINLFFYKKPVVVAWNIVKYNIFSKTGGPDLYGTEPWTFYFKNLALNFNIWFILALLVLPLFILQKTFSKSSQSLASGLRTIVFIAPFYMWLGIFTAQPHKEERFMYPAYPFLALNAAISVHIILYALGTSDAKTFVGKIPGRLKLLVVSVAFLLSVSVSLARIYGIYSAYSAPLKVYSPLWGDGSGNTFGAEEDNVCFGKEWYRFPTSYFLPRNMHAKFLRSEFRGLLPGEFSEAGTGFGFWSGTWLPTKGLNDRNEEDLGKYVEPRMCSFLVDTQYPERKSPPSPKEPDYIADKNHWEVVKCVPFLDAANTHILARTLWIPDIDVIPEQYRRKWGQHCLLQRKRRDQDAGMWVAPGQMMMG</sequence>
<keyword evidence="8 10" id="KW-1133">Transmembrane helix</keyword>
<protein>
    <recommendedName>
        <fullName evidence="10">Mannosyltransferase</fullName>
        <ecNumber evidence="10">2.4.1.-</ecNumber>
    </recommendedName>
</protein>
<comment type="caution">
    <text evidence="12">The sequence shown here is derived from an EMBL/GenBank/DDBJ whole genome shotgun (WGS) entry which is preliminary data.</text>
</comment>
<keyword evidence="5" id="KW-0808">Transferase</keyword>
<evidence type="ECO:0000256" key="10">
    <source>
        <dbReference type="RuleBase" id="RU363075"/>
    </source>
</evidence>
<proteinExistence type="inferred from homology"/>
<feature type="transmembrane region" description="Helical" evidence="10">
    <location>
        <begin position="426"/>
        <end position="446"/>
    </location>
</feature>
<feature type="transmembrane region" description="Helical" evidence="10">
    <location>
        <begin position="58"/>
        <end position="77"/>
    </location>
</feature>
<feature type="transmembrane region" description="Helical" evidence="10">
    <location>
        <begin position="138"/>
        <end position="156"/>
    </location>
</feature>
<dbReference type="EC" id="2.4.1.-" evidence="10"/>
<feature type="transmembrane region" description="Helical" evidence="10">
    <location>
        <begin position="263"/>
        <end position="284"/>
    </location>
</feature>
<keyword evidence="13" id="KW-1185">Reference proteome</keyword>
<evidence type="ECO:0000256" key="7">
    <source>
        <dbReference type="ARBA" id="ARBA00022824"/>
    </source>
</evidence>
<name>A0ABY2GXF9_9HYPO</name>
<evidence type="ECO:0000256" key="3">
    <source>
        <dbReference type="ARBA" id="ARBA00007063"/>
    </source>
</evidence>
<dbReference type="PANTHER" id="PTHR22760">
    <property type="entry name" value="GLYCOSYLTRANSFERASE"/>
    <property type="match status" value="1"/>
</dbReference>
<dbReference type="Proteomes" id="UP001642720">
    <property type="component" value="Unassembled WGS sequence"/>
</dbReference>
<comment type="pathway">
    <text evidence="2">Protein modification; protein glycosylation.</text>
</comment>
<evidence type="ECO:0000256" key="11">
    <source>
        <dbReference type="SAM" id="MobiDB-lite"/>
    </source>
</evidence>
<feature type="transmembrane region" description="Helical" evidence="10">
    <location>
        <begin position="187"/>
        <end position="207"/>
    </location>
</feature>
<dbReference type="Pfam" id="PF03901">
    <property type="entry name" value="Glyco_transf_22"/>
    <property type="match status" value="1"/>
</dbReference>
<evidence type="ECO:0000313" key="13">
    <source>
        <dbReference type="Proteomes" id="UP001642720"/>
    </source>
</evidence>
<comment type="subcellular location">
    <subcellularLocation>
        <location evidence="1 10">Endoplasmic reticulum membrane</location>
        <topology evidence="1 10">Multi-pass membrane protein</topology>
    </subcellularLocation>
</comment>
<feature type="transmembrane region" description="Helical" evidence="10">
    <location>
        <begin position="387"/>
        <end position="406"/>
    </location>
</feature>
<keyword evidence="7 10" id="KW-0256">Endoplasmic reticulum</keyword>
<accession>A0ABY2GXF9</accession>
<feature type="region of interest" description="Disordered" evidence="11">
    <location>
        <begin position="1"/>
        <end position="49"/>
    </location>
</feature>
<comment type="similarity">
    <text evidence="3 10">Belongs to the glycosyltransferase 22 family.</text>
</comment>
<feature type="transmembrane region" description="Helical" evidence="10">
    <location>
        <begin position="162"/>
        <end position="180"/>
    </location>
</feature>
<evidence type="ECO:0000256" key="5">
    <source>
        <dbReference type="ARBA" id="ARBA00022679"/>
    </source>
</evidence>
<reference evidence="12 13" key="1">
    <citation type="submission" date="2018-01" db="EMBL/GenBank/DDBJ databases">
        <title>Genome characterization of the sugarcane-associated fungus Trichoderma ghanense CCMA-1212 and their application in lignocelulose bioconversion.</title>
        <authorList>
            <person name="Steindorff A.S."/>
            <person name="Mendes T.D."/>
            <person name="Vilela E.S.D."/>
            <person name="Rodrigues D.S."/>
            <person name="Formighieri E.F."/>
            <person name="Melo I.S."/>
            <person name="Favaro L.C.L."/>
        </authorList>
    </citation>
    <scope>NUCLEOTIDE SEQUENCE [LARGE SCALE GENOMIC DNA]</scope>
    <source>
        <strain evidence="12 13">CCMA-1212</strain>
    </source>
</reference>
<keyword evidence="6 10" id="KW-0812">Transmembrane</keyword>
<feature type="transmembrane region" description="Helical" evidence="10">
    <location>
        <begin position="219"/>
        <end position="242"/>
    </location>
</feature>
<evidence type="ECO:0000313" key="12">
    <source>
        <dbReference type="EMBL" id="TFB00379.1"/>
    </source>
</evidence>
<evidence type="ECO:0000256" key="4">
    <source>
        <dbReference type="ARBA" id="ARBA00022676"/>
    </source>
</evidence>
<feature type="transmembrane region" description="Helical" evidence="10">
    <location>
        <begin position="322"/>
        <end position="342"/>
    </location>
</feature>
<dbReference type="GeneID" id="300579471"/>
<dbReference type="RefSeq" id="XP_073556580.1">
    <property type="nucleotide sequence ID" value="XM_073705021.1"/>
</dbReference>
<feature type="transmembrane region" description="Helical" evidence="10">
    <location>
        <begin position="354"/>
        <end position="375"/>
    </location>
</feature>
<dbReference type="PANTHER" id="PTHR22760:SF2">
    <property type="entry name" value="ALPHA-1,2-MANNOSYLTRANSFERASE ALG9"/>
    <property type="match status" value="1"/>
</dbReference>